<accession>A0A6S6SFZ4</accession>
<dbReference type="AlphaFoldDB" id="A0A6S6SFZ4"/>
<sequence length="75" mass="9133">MCYFNIFIIEFLYKFKVNLSSKNWRVRKDTELKSYFKKGVLYKGGCELNSKIPQLNGIFQRSNFRFRIFHEIIII</sequence>
<evidence type="ECO:0000313" key="1">
    <source>
        <dbReference type="EMBL" id="CAA6807324.1"/>
    </source>
</evidence>
<protein>
    <submittedName>
        <fullName evidence="1">Uncharacterized protein</fullName>
    </submittedName>
</protein>
<reference evidence="1" key="1">
    <citation type="submission" date="2020-01" db="EMBL/GenBank/DDBJ databases">
        <authorList>
            <person name="Meier V. D."/>
            <person name="Meier V D."/>
        </authorList>
    </citation>
    <scope>NUCLEOTIDE SEQUENCE</scope>
    <source>
        <strain evidence="1">HLG_WM_MAG_03</strain>
    </source>
</reference>
<name>A0A6S6SFZ4_9BACT</name>
<proteinExistence type="predicted"/>
<organism evidence="1">
    <name type="scientific">uncultured Sulfurovum sp</name>
    <dbReference type="NCBI Taxonomy" id="269237"/>
    <lineage>
        <taxon>Bacteria</taxon>
        <taxon>Pseudomonadati</taxon>
        <taxon>Campylobacterota</taxon>
        <taxon>Epsilonproteobacteria</taxon>
        <taxon>Campylobacterales</taxon>
        <taxon>Sulfurovaceae</taxon>
        <taxon>Sulfurovum</taxon>
        <taxon>environmental samples</taxon>
    </lineage>
</organism>
<gene>
    <name evidence="1" type="ORF">HELGO_WM38213</name>
</gene>
<dbReference type="EMBL" id="CACVAR010000164">
    <property type="protein sequence ID" value="CAA6807324.1"/>
    <property type="molecule type" value="Genomic_DNA"/>
</dbReference>